<evidence type="ECO:0000313" key="2">
    <source>
        <dbReference type="Proteomes" id="UP000615989"/>
    </source>
</evidence>
<dbReference type="Proteomes" id="UP000615989">
    <property type="component" value="Unassembled WGS sequence"/>
</dbReference>
<gene>
    <name evidence="1" type="ORF">GO606_21435</name>
</gene>
<comment type="caution">
    <text evidence="1">The sequence shown here is derived from an EMBL/GenBank/DDBJ whole genome shotgun (WGS) entry which is preliminary data.</text>
</comment>
<dbReference type="EMBL" id="WTVG01000173">
    <property type="protein sequence ID" value="NMG27202.1"/>
    <property type="molecule type" value="Genomic_DNA"/>
</dbReference>
<evidence type="ECO:0008006" key="3">
    <source>
        <dbReference type="Google" id="ProtNLM"/>
    </source>
</evidence>
<reference evidence="1" key="1">
    <citation type="submission" date="2019-12" db="EMBL/GenBank/DDBJ databases">
        <title>Comparative genomics gives insights into the taxonomy of the Azoarcus-Aromatoleum group and reveals separate origins of nif in the plant-associated Azoarcus and non-plant-associated Aromatoleum sub-groups.</title>
        <authorList>
            <person name="Lafos M."/>
            <person name="Maluk M."/>
            <person name="Batista M."/>
            <person name="Junghare M."/>
            <person name="Carmona M."/>
            <person name="Faoro H."/>
            <person name="Cruz L.M."/>
            <person name="Battistoni F."/>
            <person name="De Souza E."/>
            <person name="Pedrosa F."/>
            <person name="Chen W.-M."/>
            <person name="Poole P.S."/>
            <person name="Dixon R.A."/>
            <person name="James E.K."/>
        </authorList>
    </citation>
    <scope>NUCLEOTIDE SEQUENCE</scope>
    <source>
        <strain evidence="1">LuFRes1</strain>
    </source>
</reference>
<name>A0ABX1PU86_9RHOO</name>
<dbReference type="RefSeq" id="WP_169120911.1">
    <property type="nucleotide sequence ID" value="NZ_WTVG02000039.1"/>
</dbReference>
<organism evidence="1 2">
    <name type="scientific">Aromatoleum anaerobium</name>
    <dbReference type="NCBI Taxonomy" id="182180"/>
    <lineage>
        <taxon>Bacteria</taxon>
        <taxon>Pseudomonadati</taxon>
        <taxon>Pseudomonadota</taxon>
        <taxon>Betaproteobacteria</taxon>
        <taxon>Rhodocyclales</taxon>
        <taxon>Rhodocyclaceae</taxon>
        <taxon>Aromatoleum</taxon>
    </lineage>
</organism>
<sequence>MTTNDTFEDGACPGLREHHIDAFLEHLRQAGYSEVTLGKKRRVLNAFSR</sequence>
<protein>
    <recommendedName>
        <fullName evidence="3">Integrase</fullName>
    </recommendedName>
</protein>
<keyword evidence="2" id="KW-1185">Reference proteome</keyword>
<accession>A0ABX1PU86</accession>
<evidence type="ECO:0000313" key="1">
    <source>
        <dbReference type="EMBL" id="NMG27202.1"/>
    </source>
</evidence>
<proteinExistence type="predicted"/>